<dbReference type="InterPro" id="IPR016032">
    <property type="entry name" value="Sig_transdc_resp-reg_C-effctor"/>
</dbReference>
<sequence length="242" mass="26597">MPGAVTKCGRSVWDSERMRILLVEDERRLAESLRAGLSAEGYAVDVAHNGRDALWYAAEHPYSAVILDIMLPGLNGYRVCRKLRERGDTTPILMLTAKDGEDDEIEALDTGADDFLPKPFSYGVLLSRLRALIRRGGATRPGTLRLGDLELDQASHTCRRGVAEISLTTKEFALLAYLMKRQGEVVTKAELLENLWDFAASATANLVEVHMSALRRKIDLPFGAETIRTVRGAGYHVVGSGA</sequence>
<proteinExistence type="predicted"/>
<dbReference type="Gene3D" id="3.40.50.2300">
    <property type="match status" value="1"/>
</dbReference>
<feature type="modified residue" description="4-aspartylphosphate" evidence="2">
    <location>
        <position position="68"/>
    </location>
</feature>
<evidence type="ECO:0000256" key="3">
    <source>
        <dbReference type="PROSITE-ProRule" id="PRU01091"/>
    </source>
</evidence>
<dbReference type="PANTHER" id="PTHR48111:SF36">
    <property type="entry name" value="TRANSCRIPTIONAL REGULATORY PROTEIN CUTR"/>
    <property type="match status" value="1"/>
</dbReference>
<dbReference type="GO" id="GO:0003677">
    <property type="term" value="F:DNA binding"/>
    <property type="evidence" value="ECO:0007669"/>
    <property type="project" value="UniProtKB-KW"/>
</dbReference>
<dbReference type="Proteomes" id="UP000635387">
    <property type="component" value="Unassembled WGS sequence"/>
</dbReference>
<keyword evidence="2" id="KW-0597">Phosphoprotein</keyword>
<feature type="domain" description="Response regulatory" evidence="4">
    <location>
        <begin position="19"/>
        <end position="133"/>
    </location>
</feature>
<dbReference type="SMART" id="SM00862">
    <property type="entry name" value="Trans_reg_C"/>
    <property type="match status" value="1"/>
</dbReference>
<accession>A0ABQ3L777</accession>
<organism evidence="6 7">
    <name type="scientific">Amycolatopsis oliviviridis</name>
    <dbReference type="NCBI Taxonomy" id="1471590"/>
    <lineage>
        <taxon>Bacteria</taxon>
        <taxon>Bacillati</taxon>
        <taxon>Actinomycetota</taxon>
        <taxon>Actinomycetes</taxon>
        <taxon>Pseudonocardiales</taxon>
        <taxon>Pseudonocardiaceae</taxon>
        <taxon>Amycolatopsis</taxon>
    </lineage>
</organism>
<feature type="DNA-binding region" description="OmpR/PhoB-type" evidence="3">
    <location>
        <begin position="141"/>
        <end position="239"/>
    </location>
</feature>
<dbReference type="InterPro" id="IPR039420">
    <property type="entry name" value="WalR-like"/>
</dbReference>
<dbReference type="SUPFAM" id="SSF46894">
    <property type="entry name" value="C-terminal effector domain of the bipartite response regulators"/>
    <property type="match status" value="1"/>
</dbReference>
<keyword evidence="7" id="KW-1185">Reference proteome</keyword>
<dbReference type="InterPro" id="IPR036388">
    <property type="entry name" value="WH-like_DNA-bd_sf"/>
</dbReference>
<dbReference type="Pfam" id="PF00486">
    <property type="entry name" value="Trans_reg_C"/>
    <property type="match status" value="1"/>
</dbReference>
<dbReference type="SUPFAM" id="SSF52172">
    <property type="entry name" value="CheY-like"/>
    <property type="match status" value="1"/>
</dbReference>
<evidence type="ECO:0000259" key="4">
    <source>
        <dbReference type="PROSITE" id="PS50110"/>
    </source>
</evidence>
<evidence type="ECO:0000313" key="6">
    <source>
        <dbReference type="EMBL" id="GHH06691.1"/>
    </source>
</evidence>
<gene>
    <name evidence="6" type="ORF">GCM10017790_12510</name>
</gene>
<dbReference type="EMBL" id="BNAY01000001">
    <property type="protein sequence ID" value="GHH06691.1"/>
    <property type="molecule type" value="Genomic_DNA"/>
</dbReference>
<comment type="caution">
    <text evidence="6">The sequence shown here is derived from an EMBL/GenBank/DDBJ whole genome shotgun (WGS) entry which is preliminary data.</text>
</comment>
<dbReference type="InterPro" id="IPR001867">
    <property type="entry name" value="OmpR/PhoB-type_DNA-bd"/>
</dbReference>
<evidence type="ECO:0000256" key="2">
    <source>
        <dbReference type="PROSITE-ProRule" id="PRU00169"/>
    </source>
</evidence>
<protein>
    <submittedName>
        <fullName evidence="6">DNA-binding response regulator</fullName>
    </submittedName>
</protein>
<name>A0ABQ3L777_9PSEU</name>
<feature type="domain" description="OmpR/PhoB-type" evidence="5">
    <location>
        <begin position="141"/>
        <end position="239"/>
    </location>
</feature>
<dbReference type="PROSITE" id="PS51755">
    <property type="entry name" value="OMPR_PHOB"/>
    <property type="match status" value="1"/>
</dbReference>
<dbReference type="CDD" id="cd00383">
    <property type="entry name" value="trans_reg_C"/>
    <property type="match status" value="1"/>
</dbReference>
<dbReference type="InterPro" id="IPR011006">
    <property type="entry name" value="CheY-like_superfamily"/>
</dbReference>
<dbReference type="InterPro" id="IPR001789">
    <property type="entry name" value="Sig_transdc_resp-reg_receiver"/>
</dbReference>
<reference evidence="7" key="1">
    <citation type="journal article" date="2019" name="Int. J. Syst. Evol. Microbiol.">
        <title>The Global Catalogue of Microorganisms (GCM) 10K type strain sequencing project: providing services to taxonomists for standard genome sequencing and annotation.</title>
        <authorList>
            <consortium name="The Broad Institute Genomics Platform"/>
            <consortium name="The Broad Institute Genome Sequencing Center for Infectious Disease"/>
            <person name="Wu L."/>
            <person name="Ma J."/>
        </authorList>
    </citation>
    <scope>NUCLEOTIDE SEQUENCE [LARGE SCALE GENOMIC DNA]</scope>
    <source>
        <strain evidence="7">CGMCC 4.7683</strain>
    </source>
</reference>
<dbReference type="PROSITE" id="PS50110">
    <property type="entry name" value="RESPONSE_REGULATORY"/>
    <property type="match status" value="1"/>
</dbReference>
<dbReference type="Pfam" id="PF00072">
    <property type="entry name" value="Response_reg"/>
    <property type="match status" value="1"/>
</dbReference>
<evidence type="ECO:0000256" key="1">
    <source>
        <dbReference type="ARBA" id="ARBA00023125"/>
    </source>
</evidence>
<dbReference type="SMART" id="SM00448">
    <property type="entry name" value="REC"/>
    <property type="match status" value="1"/>
</dbReference>
<dbReference type="PANTHER" id="PTHR48111">
    <property type="entry name" value="REGULATOR OF RPOS"/>
    <property type="match status" value="1"/>
</dbReference>
<dbReference type="CDD" id="cd19935">
    <property type="entry name" value="REC_OmpR_CusR-like"/>
    <property type="match status" value="1"/>
</dbReference>
<keyword evidence="1 3" id="KW-0238">DNA-binding</keyword>
<evidence type="ECO:0000259" key="5">
    <source>
        <dbReference type="PROSITE" id="PS51755"/>
    </source>
</evidence>
<evidence type="ECO:0000313" key="7">
    <source>
        <dbReference type="Proteomes" id="UP000635387"/>
    </source>
</evidence>
<dbReference type="Gene3D" id="1.10.10.10">
    <property type="entry name" value="Winged helix-like DNA-binding domain superfamily/Winged helix DNA-binding domain"/>
    <property type="match status" value="1"/>
</dbReference>